<dbReference type="OrthoDB" id="3576300at2"/>
<evidence type="ECO:0000313" key="4">
    <source>
        <dbReference type="Proteomes" id="UP000291591"/>
    </source>
</evidence>
<evidence type="ECO:0000313" key="3">
    <source>
        <dbReference type="EMBL" id="RZT85399.1"/>
    </source>
</evidence>
<reference evidence="3 4" key="1">
    <citation type="submission" date="2019-02" db="EMBL/GenBank/DDBJ databases">
        <title>Sequencing the genomes of 1000 actinobacteria strains.</title>
        <authorList>
            <person name="Klenk H.-P."/>
        </authorList>
    </citation>
    <scope>NUCLEOTIDE SEQUENCE [LARGE SCALE GENOMIC DNA]</scope>
    <source>
        <strain evidence="3 4">DSM 45779</strain>
    </source>
</reference>
<dbReference type="InterPro" id="IPR003870">
    <property type="entry name" value="DUF222"/>
</dbReference>
<feature type="compositionally biased region" description="Low complexity" evidence="1">
    <location>
        <begin position="348"/>
        <end position="360"/>
    </location>
</feature>
<sequence>MFATSTTGVRAAERPSLARSVWTDLGGGVWRCNPVLTEEPIPELRRPGHARRRLAALTMCSPSDAERAGSSLGADAEVDEPAVGEYGIGGLDGVAVASLVSDALADVRGVEDVSLTDRIIDAERLARFAAGARAELVAEFARRRPGDEATLVCSDRVELGSRWAPDELGLALDLTRLSAKALIGQSVRLATVLPDTLLALRNGVIDERRAEAVCSATLQLPVEMARRVEAIVLPAAPGRTVRQVRERLYRAVHRVDPEGEFRRHKEARVERRVSVQPRENGMSAMWLHGPGVEVEASFTMLTRLAESLGAGDPRTKDQRRFDLAMQTMQGRLTVTDLADVATAVATTQADDAATTTPTAADLDRDRPAGDATTGTGTGTGAESETGAESKSETGAESGAGVDRPDGGDGFDAAGTREQRAAPRADAPAADVEASALDAVDPEPADPDAALPVVDPDLPDPGSADSDAAHARPECPEPDDSPPPPGSSGTRSTDPDTTIPEAALVDAVAAALALRPQVHDTVRKPLIQVVIGLDTLIGADDNPAELIGHGPIPATTARALAADGVWKRLVTDPRSGNLLDHGRTTYRPPVALADHVDARDQYCRFPTCTRRARDSDQDHLRRFEHHGITGDDNLNALCPVHHLLKEHRDWNVLAHPDGTLTWITPTGHRYTSEPYDYRPFTDGPDVETPEPPTELVDDAASGDAVPDDAAETADDDPPPF</sequence>
<feature type="compositionally biased region" description="Low complexity" evidence="1">
    <location>
        <begin position="369"/>
        <end position="386"/>
    </location>
</feature>
<dbReference type="Pfam" id="PF02720">
    <property type="entry name" value="DUF222"/>
    <property type="match status" value="1"/>
</dbReference>
<feature type="domain" description="DUF222" evidence="2">
    <location>
        <begin position="132"/>
        <end position="325"/>
    </location>
</feature>
<dbReference type="InterPro" id="IPR003615">
    <property type="entry name" value="HNH_nuc"/>
</dbReference>
<gene>
    <name evidence="3" type="ORF">EV383_2264</name>
</gene>
<comment type="caution">
    <text evidence="3">The sequence shown here is derived from an EMBL/GenBank/DDBJ whole genome shotgun (WGS) entry which is preliminary data.</text>
</comment>
<feature type="region of interest" description="Disordered" evidence="1">
    <location>
        <begin position="348"/>
        <end position="496"/>
    </location>
</feature>
<feature type="region of interest" description="Disordered" evidence="1">
    <location>
        <begin position="672"/>
        <end position="719"/>
    </location>
</feature>
<keyword evidence="4" id="KW-1185">Reference proteome</keyword>
<dbReference type="Proteomes" id="UP000291591">
    <property type="component" value="Unassembled WGS sequence"/>
</dbReference>
<dbReference type="AlphaFoldDB" id="A0A4Q7UYX6"/>
<name>A0A4Q7UYX6_PSEST</name>
<organism evidence="3 4">
    <name type="scientific">Pseudonocardia sediminis</name>
    <dbReference type="NCBI Taxonomy" id="1397368"/>
    <lineage>
        <taxon>Bacteria</taxon>
        <taxon>Bacillati</taxon>
        <taxon>Actinomycetota</taxon>
        <taxon>Actinomycetes</taxon>
        <taxon>Pseudonocardiales</taxon>
        <taxon>Pseudonocardiaceae</taxon>
        <taxon>Pseudonocardia</taxon>
    </lineage>
</organism>
<dbReference type="RefSeq" id="WP_130289865.1">
    <property type="nucleotide sequence ID" value="NZ_SHKL01000001.1"/>
</dbReference>
<dbReference type="EMBL" id="SHKL01000001">
    <property type="protein sequence ID" value="RZT85399.1"/>
    <property type="molecule type" value="Genomic_DNA"/>
</dbReference>
<dbReference type="CDD" id="cd00085">
    <property type="entry name" value="HNHc"/>
    <property type="match status" value="1"/>
</dbReference>
<proteinExistence type="predicted"/>
<accession>A0A4Q7UYX6</accession>
<feature type="compositionally biased region" description="Low complexity" evidence="1">
    <location>
        <begin position="423"/>
        <end position="438"/>
    </location>
</feature>
<feature type="compositionally biased region" description="Low complexity" evidence="1">
    <location>
        <begin position="446"/>
        <end position="455"/>
    </location>
</feature>
<feature type="compositionally biased region" description="Acidic residues" evidence="1">
    <location>
        <begin position="704"/>
        <end position="719"/>
    </location>
</feature>
<evidence type="ECO:0000259" key="2">
    <source>
        <dbReference type="Pfam" id="PF02720"/>
    </source>
</evidence>
<protein>
    <submittedName>
        <fullName evidence="3">Uncharacterized protein DUF222</fullName>
    </submittedName>
</protein>
<evidence type="ECO:0000256" key="1">
    <source>
        <dbReference type="SAM" id="MobiDB-lite"/>
    </source>
</evidence>